<reference evidence="3 4" key="1">
    <citation type="submission" date="2023-03" db="EMBL/GenBank/DDBJ databases">
        <title>Genome insight into feeding habits of ladybird beetles.</title>
        <authorList>
            <person name="Li H.-S."/>
            <person name="Huang Y.-H."/>
            <person name="Pang H."/>
        </authorList>
    </citation>
    <scope>NUCLEOTIDE SEQUENCE [LARGE SCALE GENOMIC DNA]</scope>
    <source>
        <strain evidence="3">SYSU_2023b</strain>
        <tissue evidence="3">Whole body</tissue>
    </source>
</reference>
<dbReference type="Pfam" id="PF01590">
    <property type="entry name" value="GAF"/>
    <property type="match status" value="1"/>
</dbReference>
<keyword evidence="4" id="KW-1185">Reference proteome</keyword>
<evidence type="ECO:0000256" key="1">
    <source>
        <dbReference type="SAM" id="MobiDB-lite"/>
    </source>
</evidence>
<dbReference type="Gene3D" id="3.30.450.40">
    <property type="match status" value="1"/>
</dbReference>
<dbReference type="Proteomes" id="UP001431783">
    <property type="component" value="Unassembled WGS sequence"/>
</dbReference>
<dbReference type="EMBL" id="JARQZJ010000095">
    <property type="protein sequence ID" value="KAK9885494.1"/>
    <property type="molecule type" value="Genomic_DNA"/>
</dbReference>
<organism evidence="3 4">
    <name type="scientific">Henosepilachna vigintioctopunctata</name>
    <dbReference type="NCBI Taxonomy" id="420089"/>
    <lineage>
        <taxon>Eukaryota</taxon>
        <taxon>Metazoa</taxon>
        <taxon>Ecdysozoa</taxon>
        <taxon>Arthropoda</taxon>
        <taxon>Hexapoda</taxon>
        <taxon>Insecta</taxon>
        <taxon>Pterygota</taxon>
        <taxon>Neoptera</taxon>
        <taxon>Endopterygota</taxon>
        <taxon>Coleoptera</taxon>
        <taxon>Polyphaga</taxon>
        <taxon>Cucujiformia</taxon>
        <taxon>Coccinelloidea</taxon>
        <taxon>Coccinellidae</taxon>
        <taxon>Epilachninae</taxon>
        <taxon>Epilachnini</taxon>
        <taxon>Henosepilachna</taxon>
    </lineage>
</organism>
<evidence type="ECO:0000313" key="3">
    <source>
        <dbReference type="EMBL" id="KAK9885494.1"/>
    </source>
</evidence>
<feature type="region of interest" description="Disordered" evidence="1">
    <location>
        <begin position="127"/>
        <end position="153"/>
    </location>
</feature>
<sequence>MPGEGAAPTSDSLRDRHQKYSQRLLESTGNGYDPEFARMESWLDEHPDFVQDYFLRKATRQVVDTWLLSHATPTPSSVDLSSPTHAQSRGGSGATTPVRKISAHEFERVGLLKPIISTVDGQPTFLTGTSESQNSCGATGSPTPVRRQRRSRHELRQLDEKELIFELVKDICNELEVRSLCHKILQNVSMLLHADRGSLFLVQGERGGGCTPLPLGGGSPRGRCLVSKLFDVCSRSTLTEMEKKDEIRIPWGTGIVGYVAESGEPVNIPDAYQVRIVTCPIDI</sequence>
<feature type="compositionally biased region" description="Polar residues" evidence="1">
    <location>
        <begin position="127"/>
        <end position="142"/>
    </location>
</feature>
<gene>
    <name evidence="3" type="ORF">WA026_010987</name>
</gene>
<dbReference type="SUPFAM" id="SSF55781">
    <property type="entry name" value="GAF domain-like"/>
    <property type="match status" value="1"/>
</dbReference>
<dbReference type="AlphaFoldDB" id="A0AAW1V0W9"/>
<name>A0AAW1V0W9_9CUCU</name>
<dbReference type="InterPro" id="IPR029016">
    <property type="entry name" value="GAF-like_dom_sf"/>
</dbReference>
<protein>
    <recommendedName>
        <fullName evidence="2">GAF domain-containing protein</fullName>
    </recommendedName>
</protein>
<dbReference type="InterPro" id="IPR003018">
    <property type="entry name" value="GAF"/>
</dbReference>
<feature type="region of interest" description="Disordered" evidence="1">
    <location>
        <begin position="1"/>
        <end position="31"/>
    </location>
</feature>
<accession>A0AAW1V0W9</accession>
<comment type="caution">
    <text evidence="3">The sequence shown here is derived from an EMBL/GenBank/DDBJ whole genome shotgun (WGS) entry which is preliminary data.</text>
</comment>
<evidence type="ECO:0000313" key="4">
    <source>
        <dbReference type="Proteomes" id="UP001431783"/>
    </source>
</evidence>
<feature type="compositionally biased region" description="Polar residues" evidence="1">
    <location>
        <begin position="72"/>
        <end position="89"/>
    </location>
</feature>
<feature type="domain" description="GAF" evidence="2">
    <location>
        <begin position="178"/>
        <end position="270"/>
    </location>
</feature>
<evidence type="ECO:0000259" key="2">
    <source>
        <dbReference type="Pfam" id="PF01590"/>
    </source>
</evidence>
<proteinExistence type="predicted"/>
<feature type="region of interest" description="Disordered" evidence="1">
    <location>
        <begin position="72"/>
        <end position="98"/>
    </location>
</feature>